<feature type="region of interest" description="Disordered" evidence="6">
    <location>
        <begin position="50"/>
        <end position="71"/>
    </location>
</feature>
<feature type="coiled-coil region" evidence="5">
    <location>
        <begin position="409"/>
        <end position="517"/>
    </location>
</feature>
<gene>
    <name evidence="8" type="ORF">CHS0354_033984</name>
</gene>
<evidence type="ECO:0000256" key="6">
    <source>
        <dbReference type="SAM" id="MobiDB-lite"/>
    </source>
</evidence>
<evidence type="ECO:0000313" key="9">
    <source>
        <dbReference type="Proteomes" id="UP001195483"/>
    </source>
</evidence>
<comment type="caution">
    <text evidence="8">The sequence shown here is derived from an EMBL/GenBank/DDBJ whole genome shotgun (WGS) entry which is preliminary data.</text>
</comment>
<dbReference type="SMART" id="SM00755">
    <property type="entry name" value="Grip"/>
    <property type="match status" value="1"/>
</dbReference>
<dbReference type="Proteomes" id="UP001195483">
    <property type="component" value="Unassembled WGS sequence"/>
</dbReference>
<protein>
    <recommendedName>
        <fullName evidence="7">GRIP domain-containing protein</fullName>
    </recommendedName>
</protein>
<dbReference type="EMBL" id="JAEAOA010001978">
    <property type="protein sequence ID" value="KAK3605782.1"/>
    <property type="molecule type" value="Genomic_DNA"/>
</dbReference>
<evidence type="ECO:0000256" key="3">
    <source>
        <dbReference type="ARBA" id="ARBA00022553"/>
    </source>
</evidence>
<dbReference type="Gene3D" id="1.10.287.1490">
    <property type="match status" value="1"/>
</dbReference>
<dbReference type="PROSITE" id="PS50913">
    <property type="entry name" value="GRIP"/>
    <property type="match status" value="1"/>
</dbReference>
<keyword evidence="9" id="KW-1185">Reference proteome</keyword>
<evidence type="ECO:0000256" key="2">
    <source>
        <dbReference type="ARBA" id="ARBA00022490"/>
    </source>
</evidence>
<feature type="coiled-coil region" evidence="5">
    <location>
        <begin position="1347"/>
        <end position="1558"/>
    </location>
</feature>
<proteinExistence type="predicted"/>
<dbReference type="InterPro" id="IPR051841">
    <property type="entry name" value="MT-Golgi_org_protein"/>
</dbReference>
<name>A0AAE0T8J8_9BIVA</name>
<evidence type="ECO:0000256" key="4">
    <source>
        <dbReference type="ARBA" id="ARBA00023054"/>
    </source>
</evidence>
<evidence type="ECO:0000256" key="5">
    <source>
        <dbReference type="SAM" id="Coils"/>
    </source>
</evidence>
<sequence>MSETSGDGDGSPGPGKSHTPSKLDNLSREDLVKFVKKQILTVQKLKAQNDELSKKVSDLETSGNSSSKEKALEERVEELECQNKELQMAYTSLQQGQEMSLMHCQKLEAQCKSLTEQKEKAEKQGVKAINQSKALIEQVDCMKMKDETLSSSFHCLQQEQNKIAAENKDLKEQVALLTEARDQMMENLKVLKRPLEEKIDGAHLDRSYLIQENRQLQQQIQKLEAELQDFNSSLKSTHQESETQRSSIEGYKANIQQLEENLKSIKEENEAFREAFTRLQESYQDIEEQNQSLRSEKVKINKECENCKKSQVDLHHQVEEMKSVLKASQQERDQFLTSNKTLKESLTAIQEQLNEQKMKMEESAQTYNALQKELKVARNSLSGEVEKNGILQSVLSEAQQQVKQLSSREKDLNVCIDELKLKSQKLEEKIVELTGDQGGQETKLQGVIEELQKENHSLEVQLSQAVEAKENLGYEMNELHEEKEILRNEIQKKEQQMNEWEHLMQILTEDKERVLQELDKSDHNEHKLRHELEEVLSIFGESVREKDRKERKSTFDDDDVFMKKEVQDDEENSLVSHVTHIKTLISNLITQKNSLIQDLQSSNDSNSVELKSLRAKYNYALEAKEGVEREKDSQTVLLQIAQDKSEFLLEENSTLKADLENMGKEKSALIETINSLQQKIHGFEDGNENYEREIEKYRKLVSDHEAQLKDKLNYTQEIETKVIDLSNALSDAKRKYDSLKSDVEANDTSASKILEAELTELKQKVDGLENDKMKLNNDLSQMRRQNEQVSEQCVLLETEKVRGLEKLAQLESKLRGITLQLEESQSKIELSEEECGMLKTENWKYRSQIYEQIETITELTKQKNDLEETLEDLQIELSRLKSDKEDMKTQHEKLKIHIMELNEKEKSMVIEINELKKSLEELQGLKYEMEKELENSKVEINELRHNKETLEVDRTRLLEDINSLVTERNNLADQLKSSEEKINNIESEKTEVFLELQNKLSAKKELEMKLLESERLAATRMNEIEEKSSLICEMEEKYQDIVSQLNERHCDFDCTNACQSEPKIQFEESEEINKEKEKELGEMKQSIDELGTKIKEMEGEKLTSHDVLKLKEETERHLIDQVKVLEETYKNLEEENLLIQNEVKQKRNIEVKLTDQINELEEKLRSLEEEKFMVQSEIQQKADTEDKLMCQIKDFEEKLKILEDEKLAAQNHARQKEETEMRLTEKIKEYEEKYKSLQTEMLNTPMSEPAYAESETMEKVRVDELMAENKSRFDSLGTEYCSQIRQLQCQIERLQDELKVKDEKLVAIEVDATRVQFQNSQLSSHIHELKSVEMEKLQKSEASDGELQKVQNTLKEREEMCNKLKTLAVKTKKDLADLKTKFDAASEELKKSRAETVSLQQQVESLNSQLDDKQNANLQEQFDTLLKELEKEHQTAEAYKADLEKTIQQLTELKGNLDNNKEEKDKLNRQIQQLIGQVKVQEGEIGELRTMLKTLEQERDANRIQKEEIQKEKLQGENKLKEMEGKLRNEEEKHKAVITGLQEQSQALQKELESARQEATQSSMMDLEIADYERTVQALNGRIADRDKTISELRLEINRLEERAKVLQEQAGSIEEQRLQAEDRGNKLKQFLVKTKKDLADAKKWETEQRTSDAQMRGQIEHLTQQTEEYKVQIATIEARRHKVEEKLRSISDGNQRNIKSLEAKVQALQGDLDIARSELTTVQAEYEGYKVRVHSVLKQQKSKSQSEVTVDAGKQERERLERAVEQLQTKLKETRELLSANQQENMSLQEEQDRLLQRQNKLFQDQQDREDNFRRRLEEMAKEKADAVRAQQEIIQQLKLQNATVSASFRDQIIALQEDHHHSMEMLQKRIDHLESENLGLERELQQQAQYAGTKSSEMEKSATSLLSELQLSIPDIRHMERQEGEGSELVDPEPYPRVTLVQKPSLVPLGELLNSEQMDQNYRESDKDAEIEMLKKQLLTANKKIEHLTEVMNDSEATLMRLTEQAKILKEEIRRLERNTEREQETRNLEYLKNILLKFLTLKQGDERHQLIPVLTTMLKLSPSEKDQLMSVAQGEEGGATSQLPGGWGSYLHRWSGLT</sequence>
<feature type="coiled-coil region" evidence="5">
    <location>
        <begin position="1751"/>
        <end position="1824"/>
    </location>
</feature>
<feature type="region of interest" description="Disordered" evidence="6">
    <location>
        <begin position="1"/>
        <end position="28"/>
    </location>
</feature>
<reference evidence="8" key="2">
    <citation type="journal article" date="2021" name="Genome Biol. Evol.">
        <title>Developing a high-quality reference genome for a parasitic bivalve with doubly uniparental inheritance (Bivalvia: Unionida).</title>
        <authorList>
            <person name="Smith C.H."/>
        </authorList>
    </citation>
    <scope>NUCLEOTIDE SEQUENCE</scope>
    <source>
        <strain evidence="8">CHS0354</strain>
        <tissue evidence="8">Mantle</tissue>
    </source>
</reference>
<feature type="coiled-coil region" evidence="5">
    <location>
        <begin position="1660"/>
        <end position="1726"/>
    </location>
</feature>
<evidence type="ECO:0000313" key="8">
    <source>
        <dbReference type="EMBL" id="KAK3605782.1"/>
    </source>
</evidence>
<keyword evidence="4 5" id="KW-0175">Coiled coil</keyword>
<feature type="coiled-coil region" evidence="5">
    <location>
        <begin position="1583"/>
        <end position="1624"/>
    </location>
</feature>
<evidence type="ECO:0000256" key="1">
    <source>
        <dbReference type="ARBA" id="ARBA00004496"/>
    </source>
</evidence>
<organism evidence="8 9">
    <name type="scientific">Potamilus streckersoni</name>
    <dbReference type="NCBI Taxonomy" id="2493646"/>
    <lineage>
        <taxon>Eukaryota</taxon>
        <taxon>Metazoa</taxon>
        <taxon>Spiralia</taxon>
        <taxon>Lophotrochozoa</taxon>
        <taxon>Mollusca</taxon>
        <taxon>Bivalvia</taxon>
        <taxon>Autobranchia</taxon>
        <taxon>Heteroconchia</taxon>
        <taxon>Palaeoheterodonta</taxon>
        <taxon>Unionida</taxon>
        <taxon>Unionoidea</taxon>
        <taxon>Unionidae</taxon>
        <taxon>Ambleminae</taxon>
        <taxon>Lampsilini</taxon>
        <taxon>Potamilus</taxon>
    </lineage>
</organism>
<dbReference type="GO" id="GO:0005737">
    <property type="term" value="C:cytoplasm"/>
    <property type="evidence" value="ECO:0007669"/>
    <property type="project" value="UniProtKB-SubCell"/>
</dbReference>
<comment type="subcellular location">
    <subcellularLocation>
        <location evidence="1">Cytoplasm</location>
    </subcellularLocation>
</comment>
<dbReference type="Pfam" id="PF16704">
    <property type="entry name" value="Rab_bind"/>
    <property type="match status" value="1"/>
</dbReference>
<keyword evidence="2" id="KW-0963">Cytoplasm</keyword>
<dbReference type="InterPro" id="IPR032023">
    <property type="entry name" value="GCC2_Rab_bind"/>
</dbReference>
<reference evidence="8" key="3">
    <citation type="submission" date="2023-05" db="EMBL/GenBank/DDBJ databases">
        <authorList>
            <person name="Smith C.H."/>
        </authorList>
    </citation>
    <scope>NUCLEOTIDE SEQUENCE</scope>
    <source>
        <strain evidence="8">CHS0354</strain>
        <tissue evidence="8">Mantle</tissue>
    </source>
</reference>
<accession>A0AAE0T8J8</accession>
<dbReference type="Gene3D" id="1.10.220.60">
    <property type="entry name" value="GRIP domain"/>
    <property type="match status" value="1"/>
</dbReference>
<feature type="coiled-coil region" evidence="5">
    <location>
        <begin position="1973"/>
        <end position="2028"/>
    </location>
</feature>
<dbReference type="PANTHER" id="PTHR18902">
    <property type="entry name" value="NUCLEAR MITOTIC APPARATUS PROTEIN 1-RELATED"/>
    <property type="match status" value="1"/>
</dbReference>
<evidence type="ECO:0000259" key="7">
    <source>
        <dbReference type="PROSITE" id="PS50913"/>
    </source>
</evidence>
<dbReference type="Pfam" id="PF01465">
    <property type="entry name" value="GRIP"/>
    <property type="match status" value="1"/>
</dbReference>
<dbReference type="PANTHER" id="PTHR18902:SF25">
    <property type="entry name" value="GRIP AND COILED-COIL DOMAIN-CONTAINING PROTEIN 2"/>
    <property type="match status" value="1"/>
</dbReference>
<dbReference type="InterPro" id="IPR000237">
    <property type="entry name" value="GRIP_dom"/>
</dbReference>
<feature type="coiled-coil region" evidence="5">
    <location>
        <begin position="610"/>
        <end position="995"/>
    </location>
</feature>
<feature type="coiled-coil region" evidence="5">
    <location>
        <begin position="339"/>
        <end position="380"/>
    </location>
</feature>
<feature type="domain" description="GRIP" evidence="7">
    <location>
        <begin position="2024"/>
        <end position="2074"/>
    </location>
</feature>
<feature type="coiled-coil region" evidence="5">
    <location>
        <begin position="1277"/>
        <end position="1311"/>
    </location>
</feature>
<keyword evidence="3" id="KW-0597">Phosphoprotein</keyword>
<feature type="coiled-coil region" evidence="5">
    <location>
        <begin position="1066"/>
        <end position="1240"/>
    </location>
</feature>
<reference evidence="8" key="1">
    <citation type="journal article" date="2021" name="Genome Biol. Evol.">
        <title>A High-Quality Reference Genome for a Parasitic Bivalve with Doubly Uniparental Inheritance (Bivalvia: Unionida).</title>
        <authorList>
            <person name="Smith C.H."/>
        </authorList>
    </citation>
    <scope>NUCLEOTIDE SEQUENCE</scope>
    <source>
        <strain evidence="8">CHS0354</strain>
    </source>
</reference>
<feature type="coiled-coil region" evidence="5">
    <location>
        <begin position="1865"/>
        <end position="1892"/>
    </location>
</feature>